<dbReference type="RefSeq" id="WP_004627705.1">
    <property type="nucleotide sequence ID" value="NZ_AORV01000046.1"/>
</dbReference>
<dbReference type="InterPro" id="IPR006531">
    <property type="entry name" value="Gp5/Vgr_OB"/>
</dbReference>
<feature type="domain" description="Gp5/Type VI secretion system Vgr protein OB-fold" evidence="1">
    <location>
        <begin position="25"/>
        <end position="102"/>
    </location>
</feature>
<dbReference type="AlphaFoldDB" id="S0FP19"/>
<dbReference type="SUPFAM" id="SSF69255">
    <property type="entry name" value="gp5 N-terminal domain-like"/>
    <property type="match status" value="1"/>
</dbReference>
<dbReference type="Proteomes" id="UP000014155">
    <property type="component" value="Unassembled WGS sequence"/>
</dbReference>
<comment type="caution">
    <text evidence="2">The sequence shown here is derived from an EMBL/GenBank/DDBJ whole genome shotgun (WGS) entry which is preliminary data.</text>
</comment>
<dbReference type="Gene3D" id="2.40.50.230">
    <property type="entry name" value="Gp5 N-terminal domain"/>
    <property type="match status" value="1"/>
</dbReference>
<evidence type="ECO:0000313" key="3">
    <source>
        <dbReference type="Proteomes" id="UP000014155"/>
    </source>
</evidence>
<evidence type="ECO:0000313" key="2">
    <source>
        <dbReference type="EMBL" id="EMS70849.1"/>
    </source>
</evidence>
<keyword evidence="3" id="KW-1185">Reference proteome</keyword>
<name>S0FP19_RUMCE</name>
<protein>
    <recommendedName>
        <fullName evidence="1">Gp5/Type VI secretion system Vgr protein OB-fold domain-containing protein</fullName>
    </recommendedName>
</protein>
<reference evidence="2 3" key="1">
    <citation type="journal article" date="2013" name="Genome Announc.">
        <title>Draft Genome Sequence of the Cellulolytic, Mesophilic, Anaerobic Bacterium Clostridium termitidis Strain CT1112 (DSM 5398).</title>
        <authorList>
            <person name="Lal S."/>
            <person name="Ramachandran U."/>
            <person name="Zhang X."/>
            <person name="Munir R."/>
            <person name="Sparling R."/>
            <person name="Levin D.B."/>
        </authorList>
    </citation>
    <scope>NUCLEOTIDE SEQUENCE [LARGE SCALE GENOMIC DNA]</scope>
    <source>
        <strain evidence="2 3">CT1112</strain>
    </source>
</reference>
<gene>
    <name evidence="2" type="ORF">CTER_3473</name>
</gene>
<dbReference type="eggNOG" id="COG3501">
    <property type="taxonomic scope" value="Bacteria"/>
</dbReference>
<proteinExistence type="predicted"/>
<accession>S0FP19</accession>
<organism evidence="2 3">
    <name type="scientific">Ruminiclostridium cellobioparum subsp. termitidis CT1112</name>
    <dbReference type="NCBI Taxonomy" id="1195236"/>
    <lineage>
        <taxon>Bacteria</taxon>
        <taxon>Bacillati</taxon>
        <taxon>Bacillota</taxon>
        <taxon>Clostridia</taxon>
        <taxon>Eubacteriales</taxon>
        <taxon>Oscillospiraceae</taxon>
        <taxon>Ruminiclostridium</taxon>
    </lineage>
</organism>
<dbReference type="STRING" id="1195236.CTER_3473"/>
<dbReference type="InterPro" id="IPR037026">
    <property type="entry name" value="Vgr_OB-fold_dom_sf"/>
</dbReference>
<evidence type="ECO:0000259" key="1">
    <source>
        <dbReference type="Pfam" id="PF04717"/>
    </source>
</evidence>
<sequence>MSEGISISNFTDYIKSEEKIFGVMIGVVVKNDSANDSDKPGPGLVKVKIPLLGMQESNWARIVSFMAGKERGAFFLPEVEDEVLVAFENGDVNRPFIIGALWNGKDAPPDTNSDGKNNTRVIKSRNGHILQFSDKQNEEKITLKSCKGHILELDDKNGEENIKVIDKSGNNKIVISTKDNKITVNSDKDIEFSAKGKFSVSAKEIEMKSSAATKFEASSSMDVKASANMTIKGATVNIN</sequence>
<dbReference type="SUPFAM" id="SSF69349">
    <property type="entry name" value="Phage fibre proteins"/>
    <property type="match status" value="1"/>
</dbReference>
<dbReference type="Pfam" id="PF04717">
    <property type="entry name" value="Phage_base_V"/>
    <property type="match status" value="1"/>
</dbReference>
<dbReference type="EMBL" id="AORV01000046">
    <property type="protein sequence ID" value="EMS70849.1"/>
    <property type="molecule type" value="Genomic_DNA"/>
</dbReference>
<dbReference type="PATRIC" id="fig|1195236.3.peg.3694"/>